<feature type="domain" description="MurNAc-LAA" evidence="2">
    <location>
        <begin position="241"/>
        <end position="356"/>
    </location>
</feature>
<sequence length="379" mass="40713">MTEPLRLGSRGPAVAEIRHKLVLLGLLPPPADALAALADARFDAEVDSAVRRFQQERGITGDGVVGPATYRALDEARWQLGARILHYTVTHPLAGDDVLELQRRLLDMGFHAGRADGIFGADTDAALREFQRNVGVVPDGICGPATLKALDRLRRTVIGGRPDALREDLHIARSGPRLAGKVVVIDPGHGGSDRGVQSSGLDEAAVVEDLAARVEGRLVATGVQAFLTRRPDMELDETARAEFANDFQADLVVSLHVDGSRSPRAEGVATYFFGGGRGNSSVVGERFAGLVQREVVARTGLLDCRTHAKTWDLLRRTRMPAVRIEAGYLTSPGDAVRLADPTFRDALAEAVVVAIQRLYLPTEDDAPTGTLHLDALVAR</sequence>
<evidence type="ECO:0000256" key="1">
    <source>
        <dbReference type="ARBA" id="ARBA00022801"/>
    </source>
</evidence>
<protein>
    <submittedName>
        <fullName evidence="3">N-acetylmuramoyl-L-alanine amidase</fullName>
    </submittedName>
</protein>
<dbReference type="EMBL" id="RBWV01000009">
    <property type="protein sequence ID" value="RKS80368.1"/>
    <property type="molecule type" value="Genomic_DNA"/>
</dbReference>
<dbReference type="Pfam" id="PF01471">
    <property type="entry name" value="PG_binding_1"/>
    <property type="match status" value="2"/>
</dbReference>
<dbReference type="AlphaFoldDB" id="A0A420XU61"/>
<reference evidence="3 4" key="1">
    <citation type="submission" date="2018-10" db="EMBL/GenBank/DDBJ databases">
        <title>Genomic Encyclopedia of Archaeal and Bacterial Type Strains, Phase II (KMG-II): from individual species to whole genera.</title>
        <authorList>
            <person name="Goeker M."/>
        </authorList>
    </citation>
    <scope>NUCLEOTIDE SEQUENCE [LARGE SCALE GENOMIC DNA]</scope>
    <source>
        <strain evidence="3 4">RP-AC37</strain>
    </source>
</reference>
<dbReference type="PANTHER" id="PTHR30404:SF0">
    <property type="entry name" value="N-ACETYLMURAMOYL-L-ALANINE AMIDASE AMIC"/>
    <property type="match status" value="1"/>
</dbReference>
<dbReference type="OrthoDB" id="9810670at2"/>
<dbReference type="GO" id="GO:0030288">
    <property type="term" value="C:outer membrane-bounded periplasmic space"/>
    <property type="evidence" value="ECO:0007669"/>
    <property type="project" value="TreeGrafter"/>
</dbReference>
<dbReference type="Gene3D" id="3.40.630.40">
    <property type="entry name" value="Zn-dependent exopeptidases"/>
    <property type="match status" value="1"/>
</dbReference>
<dbReference type="GO" id="GO:0009253">
    <property type="term" value="P:peptidoglycan catabolic process"/>
    <property type="evidence" value="ECO:0007669"/>
    <property type="project" value="InterPro"/>
</dbReference>
<dbReference type="Proteomes" id="UP000281955">
    <property type="component" value="Unassembled WGS sequence"/>
</dbReference>
<gene>
    <name evidence="3" type="ORF">CLV35_0799</name>
</gene>
<dbReference type="PANTHER" id="PTHR30404">
    <property type="entry name" value="N-ACETYLMURAMOYL-L-ALANINE AMIDASE"/>
    <property type="match status" value="1"/>
</dbReference>
<dbReference type="RefSeq" id="WP_121192060.1">
    <property type="nucleotide sequence ID" value="NZ_RBWV01000009.1"/>
</dbReference>
<dbReference type="InterPro" id="IPR050695">
    <property type="entry name" value="N-acetylmuramoyl_amidase_3"/>
</dbReference>
<keyword evidence="1" id="KW-0378">Hydrolase</keyword>
<evidence type="ECO:0000313" key="4">
    <source>
        <dbReference type="Proteomes" id="UP000281955"/>
    </source>
</evidence>
<dbReference type="SMART" id="SM00646">
    <property type="entry name" value="Ami_3"/>
    <property type="match status" value="1"/>
</dbReference>
<dbReference type="InParanoid" id="A0A420XU61"/>
<organism evidence="3 4">
    <name type="scientific">Motilibacter peucedani</name>
    <dbReference type="NCBI Taxonomy" id="598650"/>
    <lineage>
        <taxon>Bacteria</taxon>
        <taxon>Bacillati</taxon>
        <taxon>Actinomycetota</taxon>
        <taxon>Actinomycetes</taxon>
        <taxon>Motilibacterales</taxon>
        <taxon>Motilibacteraceae</taxon>
        <taxon>Motilibacter</taxon>
    </lineage>
</organism>
<dbReference type="Pfam" id="PF01520">
    <property type="entry name" value="Amidase_3"/>
    <property type="match status" value="1"/>
</dbReference>
<name>A0A420XU61_9ACTN</name>
<keyword evidence="4" id="KW-1185">Reference proteome</keyword>
<dbReference type="CDD" id="cd02696">
    <property type="entry name" value="MurNAc-LAA"/>
    <property type="match status" value="1"/>
</dbReference>
<evidence type="ECO:0000313" key="3">
    <source>
        <dbReference type="EMBL" id="RKS80368.1"/>
    </source>
</evidence>
<comment type="caution">
    <text evidence="3">The sequence shown here is derived from an EMBL/GenBank/DDBJ whole genome shotgun (WGS) entry which is preliminary data.</text>
</comment>
<dbReference type="InterPro" id="IPR036365">
    <property type="entry name" value="PGBD-like_sf"/>
</dbReference>
<proteinExistence type="predicted"/>
<dbReference type="Gene3D" id="1.10.101.10">
    <property type="entry name" value="PGBD-like superfamily/PGBD"/>
    <property type="match status" value="2"/>
</dbReference>
<dbReference type="InterPro" id="IPR002477">
    <property type="entry name" value="Peptidoglycan-bd-like"/>
</dbReference>
<dbReference type="InterPro" id="IPR036366">
    <property type="entry name" value="PGBDSf"/>
</dbReference>
<dbReference type="SUPFAM" id="SSF53187">
    <property type="entry name" value="Zn-dependent exopeptidases"/>
    <property type="match status" value="1"/>
</dbReference>
<dbReference type="SUPFAM" id="SSF47090">
    <property type="entry name" value="PGBD-like"/>
    <property type="match status" value="2"/>
</dbReference>
<accession>A0A420XU61</accession>
<evidence type="ECO:0000259" key="2">
    <source>
        <dbReference type="SMART" id="SM00646"/>
    </source>
</evidence>
<dbReference type="InterPro" id="IPR002508">
    <property type="entry name" value="MurNAc-LAA_cat"/>
</dbReference>
<dbReference type="GO" id="GO:0008745">
    <property type="term" value="F:N-acetylmuramoyl-L-alanine amidase activity"/>
    <property type="evidence" value="ECO:0007669"/>
    <property type="project" value="InterPro"/>
</dbReference>